<accession>A0A822DMM6</accession>
<protein>
    <submittedName>
        <fullName evidence="2">Uncharacterized protein</fullName>
    </submittedName>
</protein>
<evidence type="ECO:0000313" key="2">
    <source>
        <dbReference type="EMBL" id="CAF5077990.1"/>
    </source>
</evidence>
<dbReference type="EMBL" id="CAJOBR010063726">
    <property type="protein sequence ID" value="CAF5078008.1"/>
    <property type="molecule type" value="Genomic_DNA"/>
</dbReference>
<gene>
    <name evidence="2" type="ORF">QYT958_LOCUS43725</name>
    <name evidence="3" type="ORF">QYT958_LOCUS43727</name>
</gene>
<organism evidence="2 4">
    <name type="scientific">Rotaria socialis</name>
    <dbReference type="NCBI Taxonomy" id="392032"/>
    <lineage>
        <taxon>Eukaryota</taxon>
        <taxon>Metazoa</taxon>
        <taxon>Spiralia</taxon>
        <taxon>Gnathifera</taxon>
        <taxon>Rotifera</taxon>
        <taxon>Eurotatoria</taxon>
        <taxon>Bdelloidea</taxon>
        <taxon>Philodinida</taxon>
        <taxon>Philodinidae</taxon>
        <taxon>Rotaria</taxon>
    </lineage>
</organism>
<dbReference type="EMBL" id="CAJOBR010063720">
    <property type="protein sequence ID" value="CAF5077990.1"/>
    <property type="molecule type" value="Genomic_DNA"/>
</dbReference>
<feature type="non-terminal residue" evidence="2">
    <location>
        <position position="28"/>
    </location>
</feature>
<keyword evidence="1" id="KW-0472">Membrane</keyword>
<keyword evidence="1" id="KW-0812">Transmembrane</keyword>
<name>A0A822DMM6_9BILA</name>
<evidence type="ECO:0000313" key="4">
    <source>
        <dbReference type="Proteomes" id="UP000663848"/>
    </source>
</evidence>
<sequence length="28" mass="3314">MFHQLWASILSLWEFILIVLTTLPRDLG</sequence>
<evidence type="ECO:0000313" key="3">
    <source>
        <dbReference type="EMBL" id="CAF5078008.1"/>
    </source>
</evidence>
<reference evidence="2" key="1">
    <citation type="submission" date="2021-02" db="EMBL/GenBank/DDBJ databases">
        <authorList>
            <person name="Nowell W R."/>
        </authorList>
    </citation>
    <scope>NUCLEOTIDE SEQUENCE</scope>
</reference>
<dbReference type="Proteomes" id="UP000663848">
    <property type="component" value="Unassembled WGS sequence"/>
</dbReference>
<evidence type="ECO:0000256" key="1">
    <source>
        <dbReference type="SAM" id="Phobius"/>
    </source>
</evidence>
<keyword evidence="1" id="KW-1133">Transmembrane helix</keyword>
<comment type="caution">
    <text evidence="2">The sequence shown here is derived from an EMBL/GenBank/DDBJ whole genome shotgun (WGS) entry which is preliminary data.</text>
</comment>
<dbReference type="AlphaFoldDB" id="A0A822DMM6"/>
<feature type="transmembrane region" description="Helical" evidence="1">
    <location>
        <begin position="6"/>
        <end position="23"/>
    </location>
</feature>
<proteinExistence type="predicted"/>